<sequence length="305" mass="35124">MNLDDLDLLFEDALKSLSPNDFINHIEKALDCYQVLSFNFERGSVFWRARKIQSNFYKHIDDLSYPPKDLVNCGRINDKESPFFYLASRRETALAEINSKENDIIQLAGFKIKENENLRIAVVGEFWNVFKTGYVKFLGQDPKGCINRLINSSSKDLARNLIYIDKYFSEILADTKAVENEYLFTRTLSNKLLKKAHTDAIAYPSVKDAGAYNLAVEANKSDIVFENVICLTLKIKSIKKWGIYDYRILSAAEGIDENGNFIWHKNTEFTKTPIYNLTKSEMDKLKKIDNVDLSHFNSISKADNY</sequence>
<reference evidence="2" key="1">
    <citation type="submission" date="2020-12" db="EMBL/GenBank/DDBJ databases">
        <authorList>
            <consortium name="Clinical and Environmental Microbiology Branch: Whole genome sequencing antimicrobial resistance pathogens in the healthcare setting"/>
        </authorList>
    </citation>
    <scope>NUCLEOTIDE SEQUENCE</scope>
    <source>
        <strain evidence="2">2018HL-00813</strain>
    </source>
</reference>
<protein>
    <submittedName>
        <fullName evidence="2">RES family NAD+ phosphorylase</fullName>
    </submittedName>
</protein>
<accession>A0A9P2LBM0</accession>
<dbReference type="RefSeq" id="WP_086393534.1">
    <property type="nucleotide sequence ID" value="NZ_CAJHFX010000005.1"/>
</dbReference>
<dbReference type="AlphaFoldDB" id="A0A9P2LBM0"/>
<proteinExistence type="predicted"/>
<name>A0A9P2LBM0_ACIBA</name>
<feature type="domain" description="RES" evidence="1">
    <location>
        <begin position="46"/>
        <end position="216"/>
    </location>
</feature>
<evidence type="ECO:0000313" key="2">
    <source>
        <dbReference type="EMBL" id="EGY2377800.1"/>
    </source>
</evidence>
<dbReference type="InterPro" id="IPR014914">
    <property type="entry name" value="RES_dom"/>
</dbReference>
<dbReference type="Pfam" id="PF08808">
    <property type="entry name" value="RES"/>
    <property type="match status" value="1"/>
</dbReference>
<gene>
    <name evidence="2" type="ORF">JHZ39_002189</name>
</gene>
<dbReference type="EMBL" id="AAYLMQ010000024">
    <property type="protein sequence ID" value="EGY2377800.1"/>
    <property type="molecule type" value="Genomic_DNA"/>
</dbReference>
<organism evidence="2">
    <name type="scientific">Acinetobacter baumannii</name>
    <dbReference type="NCBI Taxonomy" id="470"/>
    <lineage>
        <taxon>Bacteria</taxon>
        <taxon>Pseudomonadati</taxon>
        <taxon>Pseudomonadota</taxon>
        <taxon>Gammaproteobacteria</taxon>
        <taxon>Moraxellales</taxon>
        <taxon>Moraxellaceae</taxon>
        <taxon>Acinetobacter</taxon>
        <taxon>Acinetobacter calcoaceticus/baumannii complex</taxon>
    </lineage>
</organism>
<evidence type="ECO:0000259" key="1">
    <source>
        <dbReference type="Pfam" id="PF08808"/>
    </source>
</evidence>
<comment type="caution">
    <text evidence="2">The sequence shown here is derived from an EMBL/GenBank/DDBJ whole genome shotgun (WGS) entry which is preliminary data.</text>
</comment>